<dbReference type="Proteomes" id="UP000515237">
    <property type="component" value="Chromosome"/>
</dbReference>
<feature type="signal peptide" evidence="1">
    <location>
        <begin position="1"/>
        <end position="24"/>
    </location>
</feature>
<dbReference type="GO" id="GO:0004553">
    <property type="term" value="F:hydrolase activity, hydrolyzing O-glycosyl compounds"/>
    <property type="evidence" value="ECO:0007669"/>
    <property type="project" value="InterPro"/>
</dbReference>
<evidence type="ECO:0000259" key="2">
    <source>
        <dbReference type="Pfam" id="PF06452"/>
    </source>
</evidence>
<dbReference type="CDD" id="cd09620">
    <property type="entry name" value="CBM9_like_3"/>
    <property type="match status" value="1"/>
</dbReference>
<evidence type="ECO:0000313" key="4">
    <source>
        <dbReference type="Proteomes" id="UP000515237"/>
    </source>
</evidence>
<accession>A0A7G7GDZ4</accession>
<reference evidence="3 4" key="1">
    <citation type="journal article" date="2018" name="Int. J. Syst. Evol. Microbiol.">
        <title>Adhaeribacter swui sp. nov., isolated from wet mud.</title>
        <authorList>
            <person name="Kim D.U."/>
            <person name="Kim K.W."/>
            <person name="Kang M.S."/>
            <person name="Kim J.Y."/>
            <person name="Jang J.H."/>
            <person name="Kim M.K."/>
        </authorList>
    </citation>
    <scope>NUCLEOTIDE SEQUENCE [LARGE SCALE GENOMIC DNA]</scope>
    <source>
        <strain evidence="3 4">KCTC 52873</strain>
    </source>
</reference>
<keyword evidence="1" id="KW-0732">Signal</keyword>
<evidence type="ECO:0000256" key="1">
    <source>
        <dbReference type="SAM" id="SignalP"/>
    </source>
</evidence>
<proteinExistence type="predicted"/>
<dbReference type="SUPFAM" id="SSF49344">
    <property type="entry name" value="CBD9-like"/>
    <property type="match status" value="1"/>
</dbReference>
<organism evidence="3 4">
    <name type="scientific">Adhaeribacter swui</name>
    <dbReference type="NCBI Taxonomy" id="2086471"/>
    <lineage>
        <taxon>Bacteria</taxon>
        <taxon>Pseudomonadati</taxon>
        <taxon>Bacteroidota</taxon>
        <taxon>Cytophagia</taxon>
        <taxon>Cytophagales</taxon>
        <taxon>Hymenobacteraceae</taxon>
        <taxon>Adhaeribacter</taxon>
    </lineage>
</organism>
<dbReference type="GO" id="GO:0016052">
    <property type="term" value="P:carbohydrate catabolic process"/>
    <property type="evidence" value="ECO:0007669"/>
    <property type="project" value="InterPro"/>
</dbReference>
<sequence>MLHKSLLSLFAFLLLIGNSVSAQKADSSQLIIKKTPDFTVTGEGKSPNWAKTKWVSMPVQETAGEKLNTKAKILYSETGIYFLFHCEDQKLTATFEEDGKPLYKEDVVEVFLWPDPAIPAYLEYELSPLNYELVLMIINKDGKFSGWRPSSYTGKRQIQHATSVQGGEKKSQAAIKSWMGEIFIPFSLLQPMVLGAPAPGSKWRANFYRIDHDKGYTTGSWQKTTPNKPANFHEFNKFGTFVFE</sequence>
<dbReference type="GO" id="GO:0030246">
    <property type="term" value="F:carbohydrate binding"/>
    <property type="evidence" value="ECO:0007669"/>
    <property type="project" value="InterPro"/>
</dbReference>
<dbReference type="KEGG" id="aswu:HUW51_22650"/>
<dbReference type="RefSeq" id="WP_185271869.1">
    <property type="nucleotide sequence ID" value="NZ_CP055156.1"/>
</dbReference>
<dbReference type="AlphaFoldDB" id="A0A7G7GDZ4"/>
<feature type="chain" id="PRO_5028825921" evidence="1">
    <location>
        <begin position="25"/>
        <end position="244"/>
    </location>
</feature>
<dbReference type="InterPro" id="IPR010502">
    <property type="entry name" value="Carb-bd_dom_fam9"/>
</dbReference>
<keyword evidence="4" id="KW-1185">Reference proteome</keyword>
<dbReference type="Pfam" id="PF06452">
    <property type="entry name" value="CBM9_1"/>
    <property type="match status" value="1"/>
</dbReference>
<feature type="domain" description="Carbohydrate-binding" evidence="2">
    <location>
        <begin position="46"/>
        <end position="242"/>
    </location>
</feature>
<dbReference type="EMBL" id="CP055156">
    <property type="protein sequence ID" value="QNF35378.1"/>
    <property type="molecule type" value="Genomic_DNA"/>
</dbReference>
<evidence type="ECO:0000313" key="3">
    <source>
        <dbReference type="EMBL" id="QNF35378.1"/>
    </source>
</evidence>
<gene>
    <name evidence="3" type="ORF">HUW51_22650</name>
</gene>
<protein>
    <submittedName>
        <fullName evidence="3">Carbohydrate-binding family 9-like protein</fullName>
    </submittedName>
</protein>
<dbReference type="Gene3D" id="2.60.40.1190">
    <property type="match status" value="1"/>
</dbReference>
<name>A0A7G7GDZ4_9BACT</name>